<protein>
    <submittedName>
        <fullName evidence="1">Uncharacterized protein</fullName>
    </submittedName>
</protein>
<evidence type="ECO:0000313" key="1">
    <source>
        <dbReference type="EMBL" id="VEB42795.1"/>
    </source>
</evidence>
<name>A0A447TD02_CHRVL</name>
<dbReference type="EMBL" id="LR134182">
    <property type="protein sequence ID" value="VEB42795.1"/>
    <property type="molecule type" value="Genomic_DNA"/>
</dbReference>
<gene>
    <name evidence="1" type="ORF">NCTC9695_03246</name>
</gene>
<reference evidence="1 2" key="1">
    <citation type="submission" date="2018-12" db="EMBL/GenBank/DDBJ databases">
        <authorList>
            <consortium name="Pathogen Informatics"/>
        </authorList>
    </citation>
    <scope>NUCLEOTIDE SEQUENCE [LARGE SCALE GENOMIC DNA]</scope>
    <source>
        <strain evidence="1 2">NCTC9695</strain>
    </source>
</reference>
<accession>A0A447TD02</accession>
<evidence type="ECO:0000313" key="2">
    <source>
        <dbReference type="Proteomes" id="UP000275777"/>
    </source>
</evidence>
<sequence length="52" mass="5939">MDLSGRTKLIGKPDRYLSVQASPDRRYLLATKLQRPYSTLVPLNRFRGASKC</sequence>
<organism evidence="1 2">
    <name type="scientific">Chromobacterium violaceum</name>
    <dbReference type="NCBI Taxonomy" id="536"/>
    <lineage>
        <taxon>Bacteria</taxon>
        <taxon>Pseudomonadati</taxon>
        <taxon>Pseudomonadota</taxon>
        <taxon>Betaproteobacteria</taxon>
        <taxon>Neisseriales</taxon>
        <taxon>Chromobacteriaceae</taxon>
        <taxon>Chromobacterium</taxon>
    </lineage>
</organism>
<dbReference type="Proteomes" id="UP000275777">
    <property type="component" value="Chromosome"/>
</dbReference>
<dbReference type="AlphaFoldDB" id="A0A447TD02"/>
<proteinExistence type="predicted"/>